<dbReference type="InParanoid" id="S8FCJ6"/>
<dbReference type="HOGENOM" id="CLU_2497924_0_0_1"/>
<name>S8FCJ6_FOMSC</name>
<feature type="chain" id="PRO_5004551432" description="Secreted protein" evidence="2">
    <location>
        <begin position="29"/>
        <end position="86"/>
    </location>
</feature>
<proteinExistence type="predicted"/>
<evidence type="ECO:0008006" key="5">
    <source>
        <dbReference type="Google" id="ProtNLM"/>
    </source>
</evidence>
<feature type="signal peptide" evidence="2">
    <location>
        <begin position="1"/>
        <end position="28"/>
    </location>
</feature>
<sequence>MVRRLRYTSHRPWCLLLLLLCSDQGGELAMLFSGSRISCSVPEGEKAGSRRTYWDSGNPSIATSSPVTRTSSHTFPRSSHCAHFTQ</sequence>
<dbReference type="Proteomes" id="UP000015241">
    <property type="component" value="Unassembled WGS sequence"/>
</dbReference>
<gene>
    <name evidence="3" type="ORF">FOMPIDRAFT_1025476</name>
</gene>
<dbReference type="AlphaFoldDB" id="S8FCJ6"/>
<evidence type="ECO:0000313" key="3">
    <source>
        <dbReference type="EMBL" id="EPS96204.1"/>
    </source>
</evidence>
<feature type="compositionally biased region" description="Polar residues" evidence="1">
    <location>
        <begin position="55"/>
        <end position="77"/>
    </location>
</feature>
<organism evidence="3 4">
    <name type="scientific">Fomitopsis schrenkii</name>
    <name type="common">Brown rot fungus</name>
    <dbReference type="NCBI Taxonomy" id="2126942"/>
    <lineage>
        <taxon>Eukaryota</taxon>
        <taxon>Fungi</taxon>
        <taxon>Dikarya</taxon>
        <taxon>Basidiomycota</taxon>
        <taxon>Agaricomycotina</taxon>
        <taxon>Agaricomycetes</taxon>
        <taxon>Polyporales</taxon>
        <taxon>Fomitopsis</taxon>
    </lineage>
</organism>
<accession>S8FCJ6</accession>
<evidence type="ECO:0000313" key="4">
    <source>
        <dbReference type="Proteomes" id="UP000015241"/>
    </source>
</evidence>
<feature type="region of interest" description="Disordered" evidence="1">
    <location>
        <begin position="50"/>
        <end position="86"/>
    </location>
</feature>
<dbReference type="EMBL" id="KE504192">
    <property type="protein sequence ID" value="EPS96204.1"/>
    <property type="molecule type" value="Genomic_DNA"/>
</dbReference>
<evidence type="ECO:0000256" key="1">
    <source>
        <dbReference type="SAM" id="MobiDB-lite"/>
    </source>
</evidence>
<protein>
    <recommendedName>
        <fullName evidence="5">Secreted protein</fullName>
    </recommendedName>
</protein>
<keyword evidence="2" id="KW-0732">Signal</keyword>
<evidence type="ECO:0000256" key="2">
    <source>
        <dbReference type="SAM" id="SignalP"/>
    </source>
</evidence>
<reference evidence="3 4" key="1">
    <citation type="journal article" date="2012" name="Science">
        <title>The Paleozoic origin of enzymatic lignin decomposition reconstructed from 31 fungal genomes.</title>
        <authorList>
            <person name="Floudas D."/>
            <person name="Binder M."/>
            <person name="Riley R."/>
            <person name="Barry K."/>
            <person name="Blanchette R.A."/>
            <person name="Henrissat B."/>
            <person name="Martinez A.T."/>
            <person name="Otillar R."/>
            <person name="Spatafora J.W."/>
            <person name="Yadav J.S."/>
            <person name="Aerts A."/>
            <person name="Benoit I."/>
            <person name="Boyd A."/>
            <person name="Carlson A."/>
            <person name="Copeland A."/>
            <person name="Coutinho P.M."/>
            <person name="de Vries R.P."/>
            <person name="Ferreira P."/>
            <person name="Findley K."/>
            <person name="Foster B."/>
            <person name="Gaskell J."/>
            <person name="Glotzer D."/>
            <person name="Gorecki P."/>
            <person name="Heitman J."/>
            <person name="Hesse C."/>
            <person name="Hori C."/>
            <person name="Igarashi K."/>
            <person name="Jurgens J.A."/>
            <person name="Kallen N."/>
            <person name="Kersten P."/>
            <person name="Kohler A."/>
            <person name="Kuees U."/>
            <person name="Kumar T.K.A."/>
            <person name="Kuo A."/>
            <person name="LaButti K."/>
            <person name="Larrondo L.F."/>
            <person name="Lindquist E."/>
            <person name="Ling A."/>
            <person name="Lombard V."/>
            <person name="Lucas S."/>
            <person name="Lundell T."/>
            <person name="Martin R."/>
            <person name="McLaughlin D.J."/>
            <person name="Morgenstern I."/>
            <person name="Morin E."/>
            <person name="Murat C."/>
            <person name="Nagy L.G."/>
            <person name="Nolan M."/>
            <person name="Ohm R.A."/>
            <person name="Patyshakuliyeva A."/>
            <person name="Rokas A."/>
            <person name="Ruiz-Duenas F.J."/>
            <person name="Sabat G."/>
            <person name="Salamov A."/>
            <person name="Samejima M."/>
            <person name="Schmutz J."/>
            <person name="Slot J.C."/>
            <person name="St John F."/>
            <person name="Stenlid J."/>
            <person name="Sun H."/>
            <person name="Sun S."/>
            <person name="Syed K."/>
            <person name="Tsang A."/>
            <person name="Wiebenga A."/>
            <person name="Young D."/>
            <person name="Pisabarro A."/>
            <person name="Eastwood D.C."/>
            <person name="Martin F."/>
            <person name="Cullen D."/>
            <person name="Grigoriev I.V."/>
            <person name="Hibbett D.S."/>
        </authorList>
    </citation>
    <scope>NUCLEOTIDE SEQUENCE</scope>
    <source>
        <strain evidence="4">FP-58527</strain>
    </source>
</reference>
<keyword evidence="4" id="KW-1185">Reference proteome</keyword>